<dbReference type="PANTHER" id="PTHR21666:SF289">
    <property type="entry name" value="L-ALA--D-GLU ENDOPEPTIDASE"/>
    <property type="match status" value="1"/>
</dbReference>
<feature type="domain" description="M23ase beta-sheet core" evidence="2">
    <location>
        <begin position="335"/>
        <end position="428"/>
    </location>
</feature>
<dbReference type="Pfam" id="PF01551">
    <property type="entry name" value="Peptidase_M23"/>
    <property type="match status" value="1"/>
</dbReference>
<dbReference type="InterPro" id="IPR016047">
    <property type="entry name" value="M23ase_b-sheet_dom"/>
</dbReference>
<protein>
    <submittedName>
        <fullName evidence="3">M23/M37 family peptidase</fullName>
    </submittedName>
</protein>
<dbReference type="PANTHER" id="PTHR21666">
    <property type="entry name" value="PEPTIDASE-RELATED"/>
    <property type="match status" value="1"/>
</dbReference>
<evidence type="ECO:0000313" key="4">
    <source>
        <dbReference type="Proteomes" id="UP000005813"/>
    </source>
</evidence>
<organism evidence="3 4">
    <name type="scientific">Campylobacter upsaliensis JV21</name>
    <dbReference type="NCBI Taxonomy" id="888826"/>
    <lineage>
        <taxon>Bacteria</taxon>
        <taxon>Pseudomonadati</taxon>
        <taxon>Campylobacterota</taxon>
        <taxon>Epsilonproteobacteria</taxon>
        <taxon>Campylobacterales</taxon>
        <taxon>Campylobacteraceae</taxon>
        <taxon>Campylobacter</taxon>
    </lineage>
</organism>
<proteinExistence type="predicted"/>
<evidence type="ECO:0000259" key="2">
    <source>
        <dbReference type="Pfam" id="PF01551"/>
    </source>
</evidence>
<dbReference type="SUPFAM" id="SSF51261">
    <property type="entry name" value="Duplicated hybrid motif"/>
    <property type="match status" value="1"/>
</dbReference>
<dbReference type="Proteomes" id="UP000005813">
    <property type="component" value="Unassembled WGS sequence"/>
</dbReference>
<name>A0A828QWP8_CAMUP</name>
<sequence length="457" mass="51842">MMARKKTRNLLWLLIIILLFLGSFFILNLSIFEKNAPQILVEDTLYTNLKSPLLVKVKDEESAVKSIKIVLKKDDNDPGVILADGKIKQDKEVSLQINLPKQAYKDKTNSYLLEIWAKDTSFWNFNGNEAYKKVVVMIDNEAPKLNIISNSYHIEQGGAASVVFKAGDANLKELFIETNKGRIFKVTPYLKKDYYAALIAWDAKDEEFRAYVVAKDAAGNIAKERIRYYLLNRKYRVSNINLSDKFLDGKIESLASIYAPKNNTFTRFEKFKFVNETLRLSNEELIHKITSAVPEESFGEFNINLFLPLKNAAKVADFADHRYYSYNGQFVSDSYHMGLDLASTSEAPIISNNAGRVVFAEENGIYGLNLILYHGFGIYSLYGHCSSSNVELNESVAKNSIIAKTGVSGLALGDHLHFGILVQGVETRPEQWQDKKWLENNIYKVFNDAKKVIMGTR</sequence>
<dbReference type="CDD" id="cd12797">
    <property type="entry name" value="M23_peptidase"/>
    <property type="match status" value="1"/>
</dbReference>
<gene>
    <name evidence="3" type="ORF">HMPREF9400_1303</name>
</gene>
<keyword evidence="1" id="KW-0732">Signal</keyword>
<dbReference type="GO" id="GO:0004222">
    <property type="term" value="F:metalloendopeptidase activity"/>
    <property type="evidence" value="ECO:0007669"/>
    <property type="project" value="TreeGrafter"/>
</dbReference>
<comment type="caution">
    <text evidence="3">The sequence shown here is derived from an EMBL/GenBank/DDBJ whole genome shotgun (WGS) entry which is preliminary data.</text>
</comment>
<accession>A0A828QWP8</accession>
<evidence type="ECO:0000256" key="1">
    <source>
        <dbReference type="ARBA" id="ARBA00022729"/>
    </source>
</evidence>
<dbReference type="EMBL" id="AEPU01000026">
    <property type="protein sequence ID" value="EFU71447.1"/>
    <property type="molecule type" value="Genomic_DNA"/>
</dbReference>
<dbReference type="InterPro" id="IPR050570">
    <property type="entry name" value="Cell_wall_metabolism_enzyme"/>
</dbReference>
<reference evidence="3 4" key="1">
    <citation type="submission" date="2010-12" db="EMBL/GenBank/DDBJ databases">
        <authorList>
            <person name="Muzny D."/>
            <person name="Qin X."/>
            <person name="Buhay C."/>
            <person name="Dugan-Rocha S."/>
            <person name="Ding Y."/>
            <person name="Chen G."/>
            <person name="Hawes A."/>
            <person name="Holder M."/>
            <person name="Jhangiani S."/>
            <person name="Johnson A."/>
            <person name="Khan Z."/>
            <person name="Li Z."/>
            <person name="Liu W."/>
            <person name="Liu X."/>
            <person name="Perez L."/>
            <person name="Shen H."/>
            <person name="Wang Q."/>
            <person name="Watt J."/>
            <person name="Xi L."/>
            <person name="Xin Y."/>
            <person name="Zhou J."/>
            <person name="Deng J."/>
            <person name="Jiang H."/>
            <person name="Liu Y."/>
            <person name="Qu J."/>
            <person name="Song X.-Z."/>
            <person name="Zhang L."/>
            <person name="Villasana D."/>
            <person name="Johnson A."/>
            <person name="Liu J."/>
            <person name="Liyanage D."/>
            <person name="Lorensuhewa L."/>
            <person name="Robinson T."/>
            <person name="Song A."/>
            <person name="Song B.-B."/>
            <person name="Dinh H."/>
            <person name="Thornton R."/>
            <person name="Coyle M."/>
            <person name="Francisco L."/>
            <person name="Jackson L."/>
            <person name="Javaid M."/>
            <person name="Korchina V."/>
            <person name="Kovar C."/>
            <person name="Mata R."/>
            <person name="Mathew T."/>
            <person name="Ngo R."/>
            <person name="Nguyen L."/>
            <person name="Nguyen N."/>
            <person name="Okwuonu G."/>
            <person name="Ongeri F."/>
            <person name="Pham C."/>
            <person name="Simmons D."/>
            <person name="Wilczek-Boney K."/>
            <person name="Hale W."/>
            <person name="Jakkamsetti A."/>
            <person name="Pham P."/>
            <person name="Ruth R."/>
            <person name="San Lucas F."/>
            <person name="Warren J."/>
            <person name="Zhang J."/>
            <person name="Zhao Z."/>
            <person name="Zhou C."/>
            <person name="Zhu D."/>
            <person name="Lee S."/>
            <person name="Bess C."/>
            <person name="Blankenburg K."/>
            <person name="Forbes L."/>
            <person name="Fu Q."/>
            <person name="Gubbala S."/>
            <person name="Hirani K."/>
            <person name="Jayaseelan J.C."/>
            <person name="Lara F."/>
            <person name="Munidasa M."/>
            <person name="Palculict T."/>
            <person name="Patil S."/>
            <person name="Pu L.-L."/>
            <person name="Saada N."/>
            <person name="Tang L."/>
            <person name="Weissenberger G."/>
            <person name="Zhu Y."/>
            <person name="Hemphill L."/>
            <person name="Shang Y."/>
            <person name="Youmans B."/>
            <person name="Ayvaz T."/>
            <person name="Ross M."/>
            <person name="Santibanez J."/>
            <person name="Aqrawi P."/>
            <person name="Gross S."/>
            <person name="Joshi V."/>
            <person name="Fowler G."/>
            <person name="Nazareth L."/>
            <person name="Reid J."/>
            <person name="Worley K."/>
            <person name="Petrosino J."/>
            <person name="Highlander S."/>
            <person name="Gibbs R."/>
        </authorList>
    </citation>
    <scope>NUCLEOTIDE SEQUENCE [LARGE SCALE GENOMIC DNA]</scope>
    <source>
        <strain evidence="3 4">JV21</strain>
    </source>
</reference>
<dbReference type="InterPro" id="IPR011055">
    <property type="entry name" value="Dup_hybrid_motif"/>
</dbReference>
<dbReference type="Gene3D" id="2.70.70.10">
    <property type="entry name" value="Glucose Permease (Domain IIA)"/>
    <property type="match status" value="1"/>
</dbReference>
<dbReference type="AlphaFoldDB" id="A0A828QWP8"/>
<evidence type="ECO:0000313" key="3">
    <source>
        <dbReference type="EMBL" id="EFU71447.1"/>
    </source>
</evidence>